<dbReference type="InterPro" id="IPR011712">
    <property type="entry name" value="Sig_transdc_His_kin_sub3_dim/P"/>
</dbReference>
<evidence type="ECO:0000313" key="12">
    <source>
        <dbReference type="EMBL" id="TCO58368.1"/>
    </source>
</evidence>
<dbReference type="PANTHER" id="PTHR24421">
    <property type="entry name" value="NITRATE/NITRITE SENSOR PROTEIN NARX-RELATED"/>
    <property type="match status" value="1"/>
</dbReference>
<dbReference type="GO" id="GO:0046983">
    <property type="term" value="F:protein dimerization activity"/>
    <property type="evidence" value="ECO:0007669"/>
    <property type="project" value="InterPro"/>
</dbReference>
<sequence>MRAIRALVRSSLLLALALAGPLAFAFVVLSLCLVLPAPRVIVSTRRLTRLARRLAGVSNEGVYWDPPAPLVPEPDGLYRVDDKLMKSPWWPEFERRLDWATDDPGARRDMIWMITNFFVGGVLAALSPGAVVAGVWLLFTSWWPATVPLVVAGVLAAPALVGVHNQWTSTMLRAKRDGRMFRFWAWVRRRITQWWHATALFLLGFASTWFTLLIMAGALFVHWFGLWSIVWRPWIEAGRVLANLRRELIREWTGTTIPLPYLPKPPPPRPRPDGMYRRGRQLYKKPTMPMRLAMYRWVMTDPATWRDFASGPVDTVVGLFAVVASIFAPRRVLRWQARVSKALLAPTKAAELAQRVQRLTETRTDATDAQAAELRRIERDLHDGAQARLVALGMTLGAVEKLIDQDPELAKTMVAKSREASADALVELRDLVRGIHPPVLAERGLADAVRALALDSPLSVAVEGTLANRMEAPIESAAYFAVSELLVNATKHARADHVVVHLGQSPDALRITVTDDGRGGANPGKGTGLQGLQRRLATFDGSLTLDSPRGGPTVATVHIPTG</sequence>
<keyword evidence="6 12" id="KW-0418">Kinase</keyword>
<evidence type="ECO:0000256" key="3">
    <source>
        <dbReference type="ARBA" id="ARBA00022553"/>
    </source>
</evidence>
<keyword evidence="8" id="KW-0902">Two-component regulatory system</keyword>
<dbReference type="RefSeq" id="WP_132119071.1">
    <property type="nucleotide sequence ID" value="NZ_SLWS01000005.1"/>
</dbReference>
<dbReference type="GO" id="GO:0000155">
    <property type="term" value="F:phosphorelay sensor kinase activity"/>
    <property type="evidence" value="ECO:0007669"/>
    <property type="project" value="InterPro"/>
</dbReference>
<dbReference type="InterPro" id="IPR003594">
    <property type="entry name" value="HATPase_dom"/>
</dbReference>
<evidence type="ECO:0000259" key="10">
    <source>
        <dbReference type="Pfam" id="PF02518"/>
    </source>
</evidence>
<gene>
    <name evidence="12" type="ORF">EV192_105435</name>
</gene>
<reference evidence="12 13" key="1">
    <citation type="submission" date="2019-03" db="EMBL/GenBank/DDBJ databases">
        <title>Genomic Encyclopedia of Type Strains, Phase IV (KMG-IV): sequencing the most valuable type-strain genomes for metagenomic binning, comparative biology and taxonomic classification.</title>
        <authorList>
            <person name="Goeker M."/>
        </authorList>
    </citation>
    <scope>NUCLEOTIDE SEQUENCE [LARGE SCALE GENOMIC DNA]</scope>
    <source>
        <strain evidence="12 13">DSM 45934</strain>
    </source>
</reference>
<keyword evidence="4" id="KW-0808">Transferase</keyword>
<evidence type="ECO:0000259" key="11">
    <source>
        <dbReference type="Pfam" id="PF07730"/>
    </source>
</evidence>
<feature type="domain" description="Histidine kinase/HSP90-like ATPase" evidence="10">
    <location>
        <begin position="478"/>
        <end position="561"/>
    </location>
</feature>
<proteinExistence type="predicted"/>
<comment type="caution">
    <text evidence="12">The sequence shown here is derived from an EMBL/GenBank/DDBJ whole genome shotgun (WGS) entry which is preliminary data.</text>
</comment>
<dbReference type="CDD" id="cd16917">
    <property type="entry name" value="HATPase_UhpB-NarQ-NarX-like"/>
    <property type="match status" value="1"/>
</dbReference>
<dbReference type="InterPro" id="IPR036890">
    <property type="entry name" value="HATPase_C_sf"/>
</dbReference>
<keyword evidence="9" id="KW-1133">Transmembrane helix</keyword>
<feature type="domain" description="Signal transduction histidine kinase subgroup 3 dimerisation and phosphoacceptor" evidence="11">
    <location>
        <begin position="373"/>
        <end position="440"/>
    </location>
</feature>
<dbReference type="OrthoDB" id="5242012at2"/>
<keyword evidence="9" id="KW-0472">Membrane</keyword>
<feature type="transmembrane region" description="Helical" evidence="9">
    <location>
        <begin position="145"/>
        <end position="163"/>
    </location>
</feature>
<dbReference type="InterPro" id="IPR050482">
    <property type="entry name" value="Sensor_HK_TwoCompSys"/>
</dbReference>
<dbReference type="Gene3D" id="3.30.565.10">
    <property type="entry name" value="Histidine kinase-like ATPase, C-terminal domain"/>
    <property type="match status" value="1"/>
</dbReference>
<dbReference type="EMBL" id="SLWS01000005">
    <property type="protein sequence ID" value="TCO58368.1"/>
    <property type="molecule type" value="Genomic_DNA"/>
</dbReference>
<dbReference type="Pfam" id="PF02518">
    <property type="entry name" value="HATPase_c"/>
    <property type="match status" value="1"/>
</dbReference>
<feature type="transmembrane region" description="Helical" evidence="9">
    <location>
        <begin position="198"/>
        <end position="224"/>
    </location>
</feature>
<dbReference type="Pfam" id="PF07730">
    <property type="entry name" value="HisKA_3"/>
    <property type="match status" value="1"/>
</dbReference>
<evidence type="ECO:0000256" key="4">
    <source>
        <dbReference type="ARBA" id="ARBA00022679"/>
    </source>
</evidence>
<keyword evidence="7" id="KW-0067">ATP-binding</keyword>
<evidence type="ECO:0000256" key="5">
    <source>
        <dbReference type="ARBA" id="ARBA00022741"/>
    </source>
</evidence>
<accession>A0A4R2JMN8</accession>
<comment type="catalytic activity">
    <reaction evidence="1">
        <text>ATP + protein L-histidine = ADP + protein N-phospho-L-histidine.</text>
        <dbReference type="EC" id="2.7.13.3"/>
    </reaction>
</comment>
<dbReference type="EC" id="2.7.13.3" evidence="2"/>
<dbReference type="PANTHER" id="PTHR24421:SF10">
    <property type="entry name" value="NITRATE_NITRITE SENSOR PROTEIN NARQ"/>
    <property type="match status" value="1"/>
</dbReference>
<evidence type="ECO:0000256" key="8">
    <source>
        <dbReference type="ARBA" id="ARBA00023012"/>
    </source>
</evidence>
<dbReference type="Gene3D" id="1.20.5.1930">
    <property type="match status" value="1"/>
</dbReference>
<keyword evidence="9" id="KW-0812">Transmembrane</keyword>
<dbReference type="GO" id="GO:0005524">
    <property type="term" value="F:ATP binding"/>
    <property type="evidence" value="ECO:0007669"/>
    <property type="project" value="UniProtKB-KW"/>
</dbReference>
<feature type="transmembrane region" description="Helical" evidence="9">
    <location>
        <begin position="12"/>
        <end position="37"/>
    </location>
</feature>
<evidence type="ECO:0000256" key="6">
    <source>
        <dbReference type="ARBA" id="ARBA00022777"/>
    </source>
</evidence>
<dbReference type="AlphaFoldDB" id="A0A4R2JMN8"/>
<keyword evidence="5" id="KW-0547">Nucleotide-binding</keyword>
<protein>
    <recommendedName>
        <fullName evidence="2">histidine kinase</fullName>
        <ecNumber evidence="2">2.7.13.3</ecNumber>
    </recommendedName>
</protein>
<evidence type="ECO:0000256" key="7">
    <source>
        <dbReference type="ARBA" id="ARBA00022840"/>
    </source>
</evidence>
<dbReference type="SUPFAM" id="SSF55874">
    <property type="entry name" value="ATPase domain of HSP90 chaperone/DNA topoisomerase II/histidine kinase"/>
    <property type="match status" value="1"/>
</dbReference>
<keyword evidence="3" id="KW-0597">Phosphoprotein</keyword>
<dbReference type="GO" id="GO:0016020">
    <property type="term" value="C:membrane"/>
    <property type="evidence" value="ECO:0007669"/>
    <property type="project" value="InterPro"/>
</dbReference>
<name>A0A4R2JMN8_9PSEU</name>
<evidence type="ECO:0000256" key="2">
    <source>
        <dbReference type="ARBA" id="ARBA00012438"/>
    </source>
</evidence>
<keyword evidence="13" id="KW-1185">Reference proteome</keyword>
<dbReference type="Proteomes" id="UP000295680">
    <property type="component" value="Unassembled WGS sequence"/>
</dbReference>
<evidence type="ECO:0000256" key="9">
    <source>
        <dbReference type="SAM" id="Phobius"/>
    </source>
</evidence>
<evidence type="ECO:0000256" key="1">
    <source>
        <dbReference type="ARBA" id="ARBA00000085"/>
    </source>
</evidence>
<evidence type="ECO:0000313" key="13">
    <source>
        <dbReference type="Proteomes" id="UP000295680"/>
    </source>
</evidence>
<feature type="transmembrane region" description="Helical" evidence="9">
    <location>
        <begin position="117"/>
        <end position="139"/>
    </location>
</feature>
<organism evidence="12 13">
    <name type="scientific">Actinocrispum wychmicini</name>
    <dbReference type="NCBI Taxonomy" id="1213861"/>
    <lineage>
        <taxon>Bacteria</taxon>
        <taxon>Bacillati</taxon>
        <taxon>Actinomycetota</taxon>
        <taxon>Actinomycetes</taxon>
        <taxon>Pseudonocardiales</taxon>
        <taxon>Pseudonocardiaceae</taxon>
        <taxon>Actinocrispum</taxon>
    </lineage>
</organism>